<proteinExistence type="predicted"/>
<name>A0AAE0ZQN0_9GAST</name>
<reference evidence="2" key="1">
    <citation type="journal article" date="2023" name="G3 (Bethesda)">
        <title>A reference genome for the long-term kleptoplast-retaining sea slug Elysia crispata morphotype clarki.</title>
        <authorList>
            <person name="Eastman K.E."/>
            <person name="Pendleton A.L."/>
            <person name="Shaikh M.A."/>
            <person name="Suttiyut T."/>
            <person name="Ogas R."/>
            <person name="Tomko P."/>
            <person name="Gavelis G."/>
            <person name="Widhalm J.R."/>
            <person name="Wisecaver J.H."/>
        </authorList>
    </citation>
    <scope>NUCLEOTIDE SEQUENCE</scope>
    <source>
        <strain evidence="2">ECLA1</strain>
    </source>
</reference>
<comment type="caution">
    <text evidence="2">The sequence shown here is derived from an EMBL/GenBank/DDBJ whole genome shotgun (WGS) entry which is preliminary data.</text>
</comment>
<organism evidence="2 3">
    <name type="scientific">Elysia crispata</name>
    <name type="common">lettuce slug</name>
    <dbReference type="NCBI Taxonomy" id="231223"/>
    <lineage>
        <taxon>Eukaryota</taxon>
        <taxon>Metazoa</taxon>
        <taxon>Spiralia</taxon>
        <taxon>Lophotrochozoa</taxon>
        <taxon>Mollusca</taxon>
        <taxon>Gastropoda</taxon>
        <taxon>Heterobranchia</taxon>
        <taxon>Euthyneura</taxon>
        <taxon>Panpulmonata</taxon>
        <taxon>Sacoglossa</taxon>
        <taxon>Placobranchoidea</taxon>
        <taxon>Plakobranchidae</taxon>
        <taxon>Elysia</taxon>
    </lineage>
</organism>
<sequence length="95" mass="10686">MPRPIVFFWHLALLCPAMYLNPGKHSKTRDHLRALLGFMGACTRLPPGQTHSRPEILGYTEGELSNFQLPLSRKGRRRAAACLSGQGGRRESTWI</sequence>
<keyword evidence="1" id="KW-0732">Signal</keyword>
<keyword evidence="3" id="KW-1185">Reference proteome</keyword>
<feature type="chain" id="PRO_5042090260" description="Secreted protein" evidence="1">
    <location>
        <begin position="20"/>
        <end position="95"/>
    </location>
</feature>
<feature type="signal peptide" evidence="1">
    <location>
        <begin position="1"/>
        <end position="19"/>
    </location>
</feature>
<evidence type="ECO:0000313" key="2">
    <source>
        <dbReference type="EMBL" id="KAK3773734.1"/>
    </source>
</evidence>
<evidence type="ECO:0000256" key="1">
    <source>
        <dbReference type="SAM" id="SignalP"/>
    </source>
</evidence>
<evidence type="ECO:0000313" key="3">
    <source>
        <dbReference type="Proteomes" id="UP001283361"/>
    </source>
</evidence>
<evidence type="ECO:0008006" key="4">
    <source>
        <dbReference type="Google" id="ProtNLM"/>
    </source>
</evidence>
<dbReference type="EMBL" id="JAWDGP010003518">
    <property type="protein sequence ID" value="KAK3773734.1"/>
    <property type="molecule type" value="Genomic_DNA"/>
</dbReference>
<dbReference type="Proteomes" id="UP001283361">
    <property type="component" value="Unassembled WGS sequence"/>
</dbReference>
<dbReference type="AlphaFoldDB" id="A0AAE0ZQN0"/>
<gene>
    <name evidence="2" type="ORF">RRG08_001461</name>
</gene>
<accession>A0AAE0ZQN0</accession>
<protein>
    <recommendedName>
        <fullName evidence="4">Secreted protein</fullName>
    </recommendedName>
</protein>